<reference evidence="1" key="1">
    <citation type="submission" date="2020-05" db="EMBL/GenBank/DDBJ databases">
        <authorList>
            <person name="Chiriac C."/>
            <person name="Salcher M."/>
            <person name="Ghai R."/>
            <person name="Kavagutti S V."/>
        </authorList>
    </citation>
    <scope>NUCLEOTIDE SEQUENCE</scope>
</reference>
<evidence type="ECO:0000313" key="1">
    <source>
        <dbReference type="EMBL" id="CAB4190624.1"/>
    </source>
</evidence>
<accession>A0A6J5RG07</accession>
<sequence>MSGSDVKSKRVTATGALSVGRSRLRMLVVTTTATAGRLTMTDGNGGATLLDVDLVASNTHNFYIPEEGVLFTSDLYVSTLTNITSVTAFYS</sequence>
<protein>
    <submittedName>
        <fullName evidence="1">Uncharacterized protein</fullName>
    </submittedName>
</protein>
<dbReference type="EMBL" id="LR797147">
    <property type="protein sequence ID" value="CAB4190624.1"/>
    <property type="molecule type" value="Genomic_DNA"/>
</dbReference>
<gene>
    <name evidence="1" type="ORF">UFOVP1202_73</name>
</gene>
<organism evidence="1">
    <name type="scientific">uncultured Caudovirales phage</name>
    <dbReference type="NCBI Taxonomy" id="2100421"/>
    <lineage>
        <taxon>Viruses</taxon>
        <taxon>Duplodnaviria</taxon>
        <taxon>Heunggongvirae</taxon>
        <taxon>Uroviricota</taxon>
        <taxon>Caudoviricetes</taxon>
        <taxon>Peduoviridae</taxon>
        <taxon>Maltschvirus</taxon>
        <taxon>Maltschvirus maltsch</taxon>
    </lineage>
</organism>
<proteinExistence type="predicted"/>
<name>A0A6J5RG07_9CAUD</name>